<evidence type="ECO:0000313" key="2">
    <source>
        <dbReference type="EMBL" id="RNA41757.1"/>
    </source>
</evidence>
<dbReference type="OrthoDB" id="2161164at2759"/>
<comment type="caution">
    <text evidence="2">The sequence shown here is derived from an EMBL/GenBank/DDBJ whole genome shotgun (WGS) entry which is preliminary data.</text>
</comment>
<feature type="domain" description="Coiled-coil" evidence="1">
    <location>
        <begin position="9"/>
        <end position="221"/>
    </location>
</feature>
<name>A0A3M7T1D0_BRAPC</name>
<evidence type="ECO:0000259" key="1">
    <source>
        <dbReference type="Pfam" id="PF21035"/>
    </source>
</evidence>
<dbReference type="InterPro" id="IPR048750">
    <property type="entry name" value="CCDC138_C"/>
</dbReference>
<sequence>MFKQYESGFMEFIYLSLIHFDFSFQNQKINLSNTFRRIGEELLKSVYNYRQNEGAGDEVLNLEDPKSRMLACLTILRTLSQVDLIIQVLELVKQDLKDEDNKKLFLSFHGTWTVIKWCKLGNQVVLNLAIDVYLLMSIEWKLVGKFLESCSNENWFSQISIVLRNSNVNSSPSANSNCLDLRVIEKISILMQKLSKIRSNKKYFDMFSLTNIFNDLLKRFGHDIDY</sequence>
<dbReference type="Proteomes" id="UP000276133">
    <property type="component" value="Unassembled WGS sequence"/>
</dbReference>
<dbReference type="EMBL" id="REGN01000461">
    <property type="protein sequence ID" value="RNA41757.1"/>
    <property type="molecule type" value="Genomic_DNA"/>
</dbReference>
<evidence type="ECO:0000313" key="3">
    <source>
        <dbReference type="Proteomes" id="UP000276133"/>
    </source>
</evidence>
<keyword evidence="3" id="KW-1185">Reference proteome</keyword>
<dbReference type="PANTHER" id="PTHR34523:SF1">
    <property type="entry name" value="COILED-COIL DOMAIN-CONTAINING PROTEIN 138"/>
    <property type="match status" value="1"/>
</dbReference>
<accession>A0A3M7T1D0</accession>
<reference evidence="2 3" key="1">
    <citation type="journal article" date="2018" name="Sci. Rep.">
        <title>Genomic signatures of local adaptation to the degree of environmental predictability in rotifers.</title>
        <authorList>
            <person name="Franch-Gras L."/>
            <person name="Hahn C."/>
            <person name="Garcia-Roger E.M."/>
            <person name="Carmona M.J."/>
            <person name="Serra M."/>
            <person name="Gomez A."/>
        </authorList>
    </citation>
    <scope>NUCLEOTIDE SEQUENCE [LARGE SCALE GENOMIC DNA]</scope>
    <source>
        <strain evidence="2">HYR1</strain>
    </source>
</reference>
<organism evidence="2 3">
    <name type="scientific">Brachionus plicatilis</name>
    <name type="common">Marine rotifer</name>
    <name type="synonym">Brachionus muelleri</name>
    <dbReference type="NCBI Taxonomy" id="10195"/>
    <lineage>
        <taxon>Eukaryota</taxon>
        <taxon>Metazoa</taxon>
        <taxon>Spiralia</taxon>
        <taxon>Gnathifera</taxon>
        <taxon>Rotifera</taxon>
        <taxon>Eurotatoria</taxon>
        <taxon>Monogononta</taxon>
        <taxon>Pseudotrocha</taxon>
        <taxon>Ploima</taxon>
        <taxon>Brachionidae</taxon>
        <taxon>Brachionus</taxon>
    </lineage>
</organism>
<dbReference type="InterPro" id="IPR038798">
    <property type="entry name" value="CCDC138"/>
</dbReference>
<dbReference type="PANTHER" id="PTHR34523">
    <property type="entry name" value="COILED-COIL DOMAIN-CONTAINING PROTEIN 138"/>
    <property type="match status" value="1"/>
</dbReference>
<gene>
    <name evidence="2" type="ORF">BpHYR1_053252</name>
</gene>
<dbReference type="STRING" id="10195.A0A3M7T1D0"/>
<protein>
    <submittedName>
        <fullName evidence="2">Coiled-coil domain-containing protein</fullName>
    </submittedName>
</protein>
<dbReference type="AlphaFoldDB" id="A0A3M7T1D0"/>
<proteinExistence type="predicted"/>
<dbReference type="Pfam" id="PF21035">
    <property type="entry name" value="CCDC138_C"/>
    <property type="match status" value="1"/>
</dbReference>